<proteinExistence type="predicted"/>
<keyword evidence="2" id="KW-1185">Reference proteome</keyword>
<reference evidence="1 2" key="1">
    <citation type="journal article" date="2018" name="Front. Plant Sci.">
        <title>Red Clover (Trifolium pratense) and Zigzag Clover (T. medium) - A Picture of Genomic Similarities and Differences.</title>
        <authorList>
            <person name="Dluhosova J."/>
            <person name="Istvanek J."/>
            <person name="Nedelnik J."/>
            <person name="Repkova J."/>
        </authorList>
    </citation>
    <scope>NUCLEOTIDE SEQUENCE [LARGE SCALE GENOMIC DNA]</scope>
    <source>
        <strain evidence="2">cv. 10/8</strain>
        <tissue evidence="1">Leaf</tissue>
    </source>
</reference>
<dbReference type="AlphaFoldDB" id="A0A392MKG5"/>
<evidence type="ECO:0000313" key="2">
    <source>
        <dbReference type="Proteomes" id="UP000265520"/>
    </source>
</evidence>
<gene>
    <name evidence="1" type="ORF">A2U01_0008550</name>
</gene>
<sequence>MSKVRVGIRQRRASRSDILENDARLRDVMLGNLWNRRGRKGIVWLVIVTVDRRRLVMERNCLETTERDIKVPWSSLSRNLI</sequence>
<comment type="caution">
    <text evidence="1">The sequence shown here is derived from an EMBL/GenBank/DDBJ whole genome shotgun (WGS) entry which is preliminary data.</text>
</comment>
<protein>
    <submittedName>
        <fullName evidence="1">Uncharacterized protein</fullName>
    </submittedName>
</protein>
<organism evidence="1 2">
    <name type="scientific">Trifolium medium</name>
    <dbReference type="NCBI Taxonomy" id="97028"/>
    <lineage>
        <taxon>Eukaryota</taxon>
        <taxon>Viridiplantae</taxon>
        <taxon>Streptophyta</taxon>
        <taxon>Embryophyta</taxon>
        <taxon>Tracheophyta</taxon>
        <taxon>Spermatophyta</taxon>
        <taxon>Magnoliopsida</taxon>
        <taxon>eudicotyledons</taxon>
        <taxon>Gunneridae</taxon>
        <taxon>Pentapetalae</taxon>
        <taxon>rosids</taxon>
        <taxon>fabids</taxon>
        <taxon>Fabales</taxon>
        <taxon>Fabaceae</taxon>
        <taxon>Papilionoideae</taxon>
        <taxon>50 kb inversion clade</taxon>
        <taxon>NPAAA clade</taxon>
        <taxon>Hologalegina</taxon>
        <taxon>IRL clade</taxon>
        <taxon>Trifolieae</taxon>
        <taxon>Trifolium</taxon>
    </lineage>
</organism>
<name>A0A392MKG5_9FABA</name>
<evidence type="ECO:0000313" key="1">
    <source>
        <dbReference type="EMBL" id="MCH87673.1"/>
    </source>
</evidence>
<feature type="non-terminal residue" evidence="1">
    <location>
        <position position="81"/>
    </location>
</feature>
<dbReference type="Proteomes" id="UP000265520">
    <property type="component" value="Unassembled WGS sequence"/>
</dbReference>
<dbReference type="EMBL" id="LXQA010012694">
    <property type="protein sequence ID" value="MCH87673.1"/>
    <property type="molecule type" value="Genomic_DNA"/>
</dbReference>
<accession>A0A392MKG5</accession>